<dbReference type="GO" id="GO:0009288">
    <property type="term" value="C:bacterial-type flagellum"/>
    <property type="evidence" value="ECO:0007669"/>
    <property type="project" value="InterPro"/>
</dbReference>
<dbReference type="Proteomes" id="UP000199150">
    <property type="component" value="Unassembled WGS sequence"/>
</dbReference>
<dbReference type="GO" id="GO:0003824">
    <property type="term" value="F:catalytic activity"/>
    <property type="evidence" value="ECO:0007669"/>
    <property type="project" value="InterPro"/>
</dbReference>
<sequence length="198" mass="21179">MSPRTPLRRPDPDGDLSRLMDLMQHSETLVGLLHSFYLKLDTRRSQDFQAIADSIAQARAEISDLNPNGAFSNAGAELAAITQDTESATNTIMTAAETVMGLNAADPQLAGRITDEVMKMFEACAFQDITGQRISKIVRLLNQIEARVADLAAVVGIGEEVAAADLTAAEIRAQNLLLNGPALDGPETNQADIDALFA</sequence>
<dbReference type="GO" id="GO:0050920">
    <property type="term" value="P:regulation of chemotaxis"/>
    <property type="evidence" value="ECO:0007669"/>
    <property type="project" value="InterPro"/>
</dbReference>
<dbReference type="RefSeq" id="WP_090647083.1">
    <property type="nucleotide sequence ID" value="NZ_CBCRYE010000006.1"/>
</dbReference>
<dbReference type="InterPro" id="IPR007439">
    <property type="entry name" value="Chemotax_Pase_CheZ"/>
</dbReference>
<organism evidence="1 2">
    <name type="scientific">Asticcacaulis taihuensis</name>
    <dbReference type="NCBI Taxonomy" id="260084"/>
    <lineage>
        <taxon>Bacteria</taxon>
        <taxon>Pseudomonadati</taxon>
        <taxon>Pseudomonadota</taxon>
        <taxon>Alphaproteobacteria</taxon>
        <taxon>Caulobacterales</taxon>
        <taxon>Caulobacteraceae</taxon>
        <taxon>Asticcacaulis</taxon>
    </lineage>
</organism>
<dbReference type="OrthoDB" id="5455460at2"/>
<proteinExistence type="predicted"/>
<accession>A0A1G4RLL3</accession>
<evidence type="ECO:0000313" key="2">
    <source>
        <dbReference type="Proteomes" id="UP000199150"/>
    </source>
</evidence>
<keyword evidence="2" id="KW-1185">Reference proteome</keyword>
<gene>
    <name evidence="1" type="ORF">SAMN02927928_1996</name>
</gene>
<evidence type="ECO:0000313" key="1">
    <source>
        <dbReference type="EMBL" id="SCW57079.1"/>
    </source>
</evidence>
<dbReference type="Gene3D" id="1.10.287.500">
    <property type="entry name" value="Helix hairpin bin"/>
    <property type="match status" value="1"/>
</dbReference>
<dbReference type="STRING" id="260084.SAMN02927928_1996"/>
<name>A0A1G4RLL3_9CAUL</name>
<dbReference type="AlphaFoldDB" id="A0A1G4RLL3"/>
<protein>
    <submittedName>
        <fullName evidence="1">Chemotaxis protein CheZ</fullName>
    </submittedName>
</protein>
<reference evidence="2" key="1">
    <citation type="submission" date="2016-10" db="EMBL/GenBank/DDBJ databases">
        <authorList>
            <person name="Varghese N."/>
            <person name="Submissions S."/>
        </authorList>
    </citation>
    <scope>NUCLEOTIDE SEQUENCE [LARGE SCALE GENOMIC DNA]</scope>
    <source>
        <strain evidence="2">CGMCC 1.3431</strain>
    </source>
</reference>
<dbReference type="SUPFAM" id="SSF75708">
    <property type="entry name" value="Chemotaxis phosphatase CheZ"/>
    <property type="match status" value="1"/>
</dbReference>
<dbReference type="Pfam" id="PF04344">
    <property type="entry name" value="CheZ"/>
    <property type="match status" value="1"/>
</dbReference>
<dbReference type="EMBL" id="FMTS01000002">
    <property type="protein sequence ID" value="SCW57079.1"/>
    <property type="molecule type" value="Genomic_DNA"/>
</dbReference>